<comment type="similarity">
    <text evidence="1">Belongs to the stealth family.</text>
</comment>
<dbReference type="EMBL" id="PXWF02000268">
    <property type="protein sequence ID" value="PWF44373.1"/>
    <property type="molecule type" value="Genomic_DNA"/>
</dbReference>
<name>A0A2U2HGQ4_9BURK</name>
<evidence type="ECO:0000256" key="3">
    <source>
        <dbReference type="ARBA" id="ARBA00023169"/>
    </source>
</evidence>
<keyword evidence="2 6" id="KW-0808">Transferase</keyword>
<comment type="caution">
    <text evidence="6">The sequence shown here is derived from an EMBL/GenBank/DDBJ whole genome shotgun (WGS) entry which is preliminary data.</text>
</comment>
<evidence type="ECO:0000256" key="1">
    <source>
        <dbReference type="ARBA" id="ARBA00007583"/>
    </source>
</evidence>
<dbReference type="OrthoDB" id="9776077at2"/>
<dbReference type="InterPro" id="IPR047141">
    <property type="entry name" value="Stealth"/>
</dbReference>
<keyword evidence="7" id="KW-1185">Reference proteome</keyword>
<dbReference type="InterPro" id="IPR021520">
    <property type="entry name" value="Stealth_CR2"/>
</dbReference>
<organism evidence="6 7">
    <name type="scientific">Massilia glaciei</name>
    <dbReference type="NCBI Taxonomy" id="1524097"/>
    <lineage>
        <taxon>Bacteria</taxon>
        <taxon>Pseudomonadati</taxon>
        <taxon>Pseudomonadota</taxon>
        <taxon>Betaproteobacteria</taxon>
        <taxon>Burkholderiales</taxon>
        <taxon>Oxalobacteraceae</taxon>
        <taxon>Telluria group</taxon>
        <taxon>Massilia</taxon>
    </lineage>
</organism>
<keyword evidence="3" id="KW-0270">Exopolysaccharide synthesis</keyword>
<feature type="domain" description="Stealth protein CR1 conserved region 1" evidence="5">
    <location>
        <begin position="5"/>
        <end position="30"/>
    </location>
</feature>
<reference evidence="6 7" key="1">
    <citation type="submission" date="2018-04" db="EMBL/GenBank/DDBJ databases">
        <title>Massilia violaceinigra sp. nov., a novel purple-pigmented bacterium isolated from Tianshan glacier, Xinjiang, China.</title>
        <authorList>
            <person name="Wang H."/>
        </authorList>
    </citation>
    <scope>NUCLEOTIDE SEQUENCE [LARGE SCALE GENOMIC DNA]</scope>
    <source>
        <strain evidence="6 7">B448-2</strain>
    </source>
</reference>
<evidence type="ECO:0000259" key="4">
    <source>
        <dbReference type="Pfam" id="PF11380"/>
    </source>
</evidence>
<dbReference type="Pfam" id="PF17101">
    <property type="entry name" value="Stealth_CR1"/>
    <property type="match status" value="1"/>
</dbReference>
<evidence type="ECO:0000256" key="2">
    <source>
        <dbReference type="ARBA" id="ARBA00022679"/>
    </source>
</evidence>
<gene>
    <name evidence="6" type="ORF">C7C56_019385</name>
</gene>
<dbReference type="Pfam" id="PF11380">
    <property type="entry name" value="Stealth_CR2"/>
    <property type="match status" value="1"/>
</dbReference>
<dbReference type="AlphaFoldDB" id="A0A2U2HGQ4"/>
<feature type="domain" description="Stealth protein CR2 conserved region 2" evidence="4">
    <location>
        <begin position="46"/>
        <end position="147"/>
    </location>
</feature>
<dbReference type="GO" id="GO:0016772">
    <property type="term" value="F:transferase activity, transferring phosphorus-containing groups"/>
    <property type="evidence" value="ECO:0007669"/>
    <property type="project" value="InterPro"/>
</dbReference>
<accession>A0A2U2HGQ4</accession>
<dbReference type="RefSeq" id="WP_106759015.1">
    <property type="nucleotide sequence ID" value="NZ_PXWF02000268.1"/>
</dbReference>
<dbReference type="InterPro" id="IPR031358">
    <property type="entry name" value="Stealth_CR1"/>
</dbReference>
<dbReference type="PANTHER" id="PTHR24045:SF0">
    <property type="entry name" value="N-ACETYLGLUCOSAMINE-1-PHOSPHOTRANSFERASE SUBUNITS ALPHA_BETA"/>
    <property type="match status" value="1"/>
</dbReference>
<evidence type="ECO:0000313" key="7">
    <source>
        <dbReference type="Proteomes" id="UP000241421"/>
    </source>
</evidence>
<dbReference type="PANTHER" id="PTHR24045">
    <property type="match status" value="1"/>
</dbReference>
<sequence>MHADERIDIVYLWVDGADPAWQARRRKALGLGAPERPAPHGDVQGRYRDNGELRFNLRALERFFPTHGHVFIVTDGQTPSWLRPSEGLSIVDHRALMPAAKLPVFDSGHIESYLHHLPGLAERFIYLNDDVFFGAPVDPAVWFGPAGVAVFRERANVPAYAGPQPFESALVNASLLSQAWLSARDPLYRHVPRIFAHSPRPMLKSALDELESAAPELFSQVRSSVFRSWAVPPLLPDLVPRWLLHTGRALELENNGMYLRTGAADAARQFEQLRARFGRLPFFCINDTSDEAAPDAPELLQVGQNLARLLPAPSRFERAGVCSVRRRTAPYACATTAAADIRSSISASAFLPDMPCGLSSAHSE</sequence>
<evidence type="ECO:0000313" key="6">
    <source>
        <dbReference type="EMBL" id="PWF44373.1"/>
    </source>
</evidence>
<dbReference type="GO" id="GO:0000271">
    <property type="term" value="P:polysaccharide biosynthetic process"/>
    <property type="evidence" value="ECO:0007669"/>
    <property type="project" value="UniProtKB-KW"/>
</dbReference>
<dbReference type="Proteomes" id="UP000241421">
    <property type="component" value="Unassembled WGS sequence"/>
</dbReference>
<proteinExistence type="inferred from homology"/>
<evidence type="ECO:0000259" key="5">
    <source>
        <dbReference type="Pfam" id="PF17101"/>
    </source>
</evidence>
<protein>
    <submittedName>
        <fullName evidence="6">Exopolysaccharide phosphotransferase</fullName>
    </submittedName>
</protein>